<evidence type="ECO:0000313" key="3">
    <source>
        <dbReference type="Proteomes" id="UP001501565"/>
    </source>
</evidence>
<dbReference type="RefSeq" id="WP_344799703.1">
    <property type="nucleotide sequence ID" value="NZ_BAABBN010000012.1"/>
</dbReference>
<dbReference type="EMBL" id="BAABBN010000012">
    <property type="protein sequence ID" value="GAA3933935.1"/>
    <property type="molecule type" value="Genomic_DNA"/>
</dbReference>
<accession>A0ABP7N0D3</accession>
<feature type="transmembrane region" description="Helical" evidence="1">
    <location>
        <begin position="5"/>
        <end position="23"/>
    </location>
</feature>
<evidence type="ECO:0000256" key="1">
    <source>
        <dbReference type="SAM" id="Phobius"/>
    </source>
</evidence>
<evidence type="ECO:0000313" key="2">
    <source>
        <dbReference type="EMBL" id="GAA3933935.1"/>
    </source>
</evidence>
<comment type="caution">
    <text evidence="2">The sequence shown here is derived from an EMBL/GenBank/DDBJ whole genome shotgun (WGS) entry which is preliminary data.</text>
</comment>
<keyword evidence="1" id="KW-1133">Transmembrane helix</keyword>
<keyword evidence="1" id="KW-0472">Membrane</keyword>
<organism evidence="2 3">
    <name type="scientific">Litoribacillus peritrichatus</name>
    <dbReference type="NCBI Taxonomy" id="718191"/>
    <lineage>
        <taxon>Bacteria</taxon>
        <taxon>Pseudomonadati</taxon>
        <taxon>Pseudomonadota</taxon>
        <taxon>Gammaproteobacteria</taxon>
        <taxon>Oceanospirillales</taxon>
        <taxon>Oceanospirillaceae</taxon>
        <taxon>Litoribacillus</taxon>
    </lineage>
</organism>
<keyword evidence="3" id="KW-1185">Reference proteome</keyword>
<protein>
    <submittedName>
        <fullName evidence="2">Uncharacterized protein</fullName>
    </submittedName>
</protein>
<sequence length="81" mass="9039">MSTDFYVFSGFLYLSVGMLYFLATATGKFNAELQNLSKSEAALNLLALFMVCLACWWIVFALKPLFKPAQKSIHAHAKSPD</sequence>
<gene>
    <name evidence="2" type="ORF">GCM10022277_33140</name>
</gene>
<dbReference type="Proteomes" id="UP001501565">
    <property type="component" value="Unassembled WGS sequence"/>
</dbReference>
<name>A0ABP7N0D3_9GAMM</name>
<feature type="transmembrane region" description="Helical" evidence="1">
    <location>
        <begin position="43"/>
        <end position="62"/>
    </location>
</feature>
<proteinExistence type="predicted"/>
<reference evidence="3" key="1">
    <citation type="journal article" date="2019" name="Int. J. Syst. Evol. Microbiol.">
        <title>The Global Catalogue of Microorganisms (GCM) 10K type strain sequencing project: providing services to taxonomists for standard genome sequencing and annotation.</title>
        <authorList>
            <consortium name="The Broad Institute Genomics Platform"/>
            <consortium name="The Broad Institute Genome Sequencing Center for Infectious Disease"/>
            <person name="Wu L."/>
            <person name="Ma J."/>
        </authorList>
    </citation>
    <scope>NUCLEOTIDE SEQUENCE [LARGE SCALE GENOMIC DNA]</scope>
    <source>
        <strain evidence="3">JCM 17551</strain>
    </source>
</reference>
<keyword evidence="1" id="KW-0812">Transmembrane</keyword>